<keyword evidence="5" id="KW-1133">Transmembrane helix</keyword>
<evidence type="ECO:0000313" key="10">
    <source>
        <dbReference type="EMBL" id="KZN09681.1"/>
    </source>
</evidence>
<evidence type="ECO:0000256" key="4">
    <source>
        <dbReference type="ARBA" id="ARBA00022927"/>
    </source>
</evidence>
<keyword evidence="4" id="KW-0653">Protein transport</keyword>
<dbReference type="PROSITE" id="PS50192">
    <property type="entry name" value="T_SNARE"/>
    <property type="match status" value="1"/>
</dbReference>
<dbReference type="EMBL" id="LNRQ01000001">
    <property type="protein sequence ID" value="KZN09681.1"/>
    <property type="molecule type" value="Genomic_DNA"/>
</dbReference>
<evidence type="ECO:0000256" key="1">
    <source>
        <dbReference type="ARBA" id="ARBA00004194"/>
    </source>
</evidence>
<gene>
    <name evidence="10" type="ORF">DCAR_002337</name>
</gene>
<dbReference type="GO" id="GO:0015031">
    <property type="term" value="P:protein transport"/>
    <property type="evidence" value="ECO:0007669"/>
    <property type="project" value="UniProtKB-KW"/>
</dbReference>
<keyword evidence="7" id="KW-0472">Membrane</keyword>
<keyword evidence="2" id="KW-0813">Transport</keyword>
<dbReference type="CDD" id="cd15853">
    <property type="entry name" value="SNARE_Bet1"/>
    <property type="match status" value="1"/>
</dbReference>
<dbReference type="InterPro" id="IPR000727">
    <property type="entry name" value="T_SNARE_dom"/>
</dbReference>
<feature type="domain" description="T-SNARE coiled-coil homology" evidence="9">
    <location>
        <begin position="95"/>
        <end position="157"/>
    </location>
</feature>
<keyword evidence="6" id="KW-0333">Golgi apparatus</keyword>
<comment type="caution">
    <text evidence="10">The sequence shown here is derived from an EMBL/GenBank/DDBJ whole genome shotgun (WGS) entry which is preliminary data.</text>
</comment>
<dbReference type="STRING" id="79200.A0A166H3P3"/>
<name>A0A166H3P3_DAUCS</name>
<evidence type="ECO:0000256" key="7">
    <source>
        <dbReference type="ARBA" id="ARBA00023136"/>
    </source>
</evidence>
<evidence type="ECO:0000256" key="2">
    <source>
        <dbReference type="ARBA" id="ARBA00022448"/>
    </source>
</evidence>
<dbReference type="SUPFAM" id="SSF58038">
    <property type="entry name" value="SNARE fusion complex"/>
    <property type="match status" value="1"/>
</dbReference>
<evidence type="ECO:0000256" key="5">
    <source>
        <dbReference type="ARBA" id="ARBA00022989"/>
    </source>
</evidence>
<comment type="subcellular location">
    <subcellularLocation>
        <location evidence="8">Endomembrane system</location>
        <topology evidence="8">Single-pass type IV membrane protein</topology>
    </subcellularLocation>
    <subcellularLocation>
        <location evidence="1">Golgi apparatus membrane</location>
        <topology evidence="1">Single-pass membrane protein</topology>
    </subcellularLocation>
</comment>
<protein>
    <recommendedName>
        <fullName evidence="9">t-SNARE coiled-coil homology domain-containing protein</fullName>
    </recommendedName>
</protein>
<accession>A0A166H3P3</accession>
<evidence type="ECO:0000256" key="3">
    <source>
        <dbReference type="ARBA" id="ARBA00022692"/>
    </source>
</evidence>
<reference evidence="10" key="1">
    <citation type="journal article" date="2016" name="Nat. Genet.">
        <title>A high-quality carrot genome assembly provides new insights into carotenoid accumulation and asterid genome evolution.</title>
        <authorList>
            <person name="Iorizzo M."/>
            <person name="Ellison S."/>
            <person name="Senalik D."/>
            <person name="Zeng P."/>
            <person name="Satapoomin P."/>
            <person name="Huang J."/>
            <person name="Bowman M."/>
            <person name="Iovene M."/>
            <person name="Sanseverino W."/>
            <person name="Cavagnaro P."/>
            <person name="Yildiz M."/>
            <person name="Macko-Podgorni A."/>
            <person name="Moranska E."/>
            <person name="Grzebelus E."/>
            <person name="Grzebelus D."/>
            <person name="Ashrafi H."/>
            <person name="Zheng Z."/>
            <person name="Cheng S."/>
            <person name="Spooner D."/>
            <person name="Van Deynze A."/>
            <person name="Simon P."/>
        </authorList>
    </citation>
    <scope>NUCLEOTIDE SEQUENCE [LARGE SCALE GENOMIC DNA]</scope>
    <source>
        <tissue evidence="10">Leaf</tissue>
    </source>
</reference>
<sequence>MGIKSSEKAYQLSIHELQKFQVLLRGNGGPGPWQSNTRDLLAGRLVSDRWMSIQRPVSASRYQQKEHRASRSSLFDDYDSLEEGGLKASSFYSRDIDQHDNDKAIDSLQDRVVFLKRLTGDIHNEVESHNRMLDRTGSEMDASRGIMSGTMDRFKMDPLVLHIWLECIYSLPAGFNSVQLVPVTIQLNVLQVITYIHFRNAGEVLQHITQVSWKFETCNPSDYSILFKFRELVKAWK</sequence>
<dbReference type="GO" id="GO:0000139">
    <property type="term" value="C:Golgi membrane"/>
    <property type="evidence" value="ECO:0007669"/>
    <property type="project" value="UniProtKB-SubCell"/>
</dbReference>
<keyword evidence="3" id="KW-0812">Transmembrane</keyword>
<dbReference type="PANTHER" id="PTHR12791">
    <property type="entry name" value="GOLGI SNARE BET1-RELATED"/>
    <property type="match status" value="1"/>
</dbReference>
<dbReference type="Gramene" id="KZN09681">
    <property type="protein sequence ID" value="KZN09681"/>
    <property type="gene ID" value="DCAR_002337"/>
</dbReference>
<evidence type="ECO:0000259" key="9">
    <source>
        <dbReference type="PROSITE" id="PS50192"/>
    </source>
</evidence>
<evidence type="ECO:0000256" key="8">
    <source>
        <dbReference type="ARBA" id="ARBA00046280"/>
    </source>
</evidence>
<proteinExistence type="predicted"/>
<dbReference type="Gene3D" id="1.20.5.110">
    <property type="match status" value="1"/>
</dbReference>
<dbReference type="InterPro" id="IPR039899">
    <property type="entry name" value="BET1_SNARE"/>
</dbReference>
<organism evidence="10">
    <name type="scientific">Daucus carota subsp. sativus</name>
    <name type="common">Carrot</name>
    <dbReference type="NCBI Taxonomy" id="79200"/>
    <lineage>
        <taxon>Eukaryota</taxon>
        <taxon>Viridiplantae</taxon>
        <taxon>Streptophyta</taxon>
        <taxon>Embryophyta</taxon>
        <taxon>Tracheophyta</taxon>
        <taxon>Spermatophyta</taxon>
        <taxon>Magnoliopsida</taxon>
        <taxon>eudicotyledons</taxon>
        <taxon>Gunneridae</taxon>
        <taxon>Pentapetalae</taxon>
        <taxon>asterids</taxon>
        <taxon>campanulids</taxon>
        <taxon>Apiales</taxon>
        <taxon>Apiaceae</taxon>
        <taxon>Apioideae</taxon>
        <taxon>Scandiceae</taxon>
        <taxon>Daucinae</taxon>
        <taxon>Daucus</taxon>
        <taxon>Daucus sect. Daucus</taxon>
    </lineage>
</organism>
<evidence type="ECO:0000256" key="6">
    <source>
        <dbReference type="ARBA" id="ARBA00023034"/>
    </source>
</evidence>
<dbReference type="AlphaFoldDB" id="A0A166H3P3"/>